<protein>
    <recommendedName>
        <fullName evidence="3">Cupin 2 conserved barrel domain-containing protein</fullName>
    </recommendedName>
</protein>
<dbReference type="AlphaFoldDB" id="A0A512B4Y8"/>
<organism evidence="1 2">
    <name type="scientific">Adhaeribacter aerolatus</name>
    <dbReference type="NCBI Taxonomy" id="670289"/>
    <lineage>
        <taxon>Bacteria</taxon>
        <taxon>Pseudomonadati</taxon>
        <taxon>Bacteroidota</taxon>
        <taxon>Cytophagia</taxon>
        <taxon>Cytophagales</taxon>
        <taxon>Hymenobacteraceae</taxon>
        <taxon>Adhaeribacter</taxon>
    </lineage>
</organism>
<keyword evidence="2" id="KW-1185">Reference proteome</keyword>
<evidence type="ECO:0008006" key="3">
    <source>
        <dbReference type="Google" id="ProtNLM"/>
    </source>
</evidence>
<dbReference type="Proteomes" id="UP000321532">
    <property type="component" value="Unassembled WGS sequence"/>
</dbReference>
<accession>A0A512B4Y8</accession>
<dbReference type="InterPro" id="IPR011051">
    <property type="entry name" value="RmlC_Cupin_sf"/>
</dbReference>
<dbReference type="EMBL" id="BJYS01000049">
    <property type="protein sequence ID" value="GEO07046.1"/>
    <property type="molecule type" value="Genomic_DNA"/>
</dbReference>
<evidence type="ECO:0000313" key="2">
    <source>
        <dbReference type="Proteomes" id="UP000321532"/>
    </source>
</evidence>
<reference evidence="1 2" key="1">
    <citation type="submission" date="2019-07" db="EMBL/GenBank/DDBJ databases">
        <title>Whole genome shotgun sequence of Adhaeribacter aerolatus NBRC 106133.</title>
        <authorList>
            <person name="Hosoyama A."/>
            <person name="Uohara A."/>
            <person name="Ohji S."/>
            <person name="Ichikawa N."/>
        </authorList>
    </citation>
    <scope>NUCLEOTIDE SEQUENCE [LARGE SCALE GENOMIC DNA]</scope>
    <source>
        <strain evidence="1 2">NBRC 106133</strain>
    </source>
</reference>
<dbReference type="SUPFAM" id="SSF51182">
    <property type="entry name" value="RmlC-like cupins"/>
    <property type="match status" value="1"/>
</dbReference>
<sequence>MEEFNITRIFADQHGESHFEEIAKPLQAAGEIGFLSEPEAVAQIIFRKVLPAYDYDFHCAPARQFIILLDGEIEIQTSLGEKRSFKAGDILLVEDTTGKGHRTRNLLPAVRNSIFVTLPENP</sequence>
<dbReference type="Gene3D" id="2.60.120.10">
    <property type="entry name" value="Jelly Rolls"/>
    <property type="match status" value="1"/>
</dbReference>
<gene>
    <name evidence="1" type="ORF">AAE02nite_47100</name>
</gene>
<dbReference type="OrthoDB" id="4205621at2"/>
<evidence type="ECO:0000313" key="1">
    <source>
        <dbReference type="EMBL" id="GEO07046.1"/>
    </source>
</evidence>
<proteinExistence type="predicted"/>
<comment type="caution">
    <text evidence="1">The sequence shown here is derived from an EMBL/GenBank/DDBJ whole genome shotgun (WGS) entry which is preliminary data.</text>
</comment>
<name>A0A512B4Y8_9BACT</name>
<dbReference type="InterPro" id="IPR014710">
    <property type="entry name" value="RmlC-like_jellyroll"/>
</dbReference>
<dbReference type="RefSeq" id="WP_146904435.1">
    <property type="nucleotide sequence ID" value="NZ_BJYS01000049.1"/>
</dbReference>